<feature type="domain" description="DUF1559" evidence="3">
    <location>
        <begin position="58"/>
        <end position="127"/>
    </location>
</feature>
<sequence length="293" mass="32799">MMVRTNARAHCVCCSASVAMRLLHPTARRRNGFTLIELLVVIAIIAILAAILFPVFSQAREKARQSSCLSNARQISMAMAQYSVDYDEMFPSGNHPDNTTCAGIPFRYGWRGWVVNALFPYVKNAQLFLCPSRSPGWGINFDANGARCTNAVINFTTYSYNYLGPAAIGNRIAAVLEPARHTFLWDSQNRWTDCGVVSGCGIWTNRDLCRYLGVERTNGNCGLAAAAAPDLNYTSWHMFGNNFSYVDGHSKWSKWDNVRWGDIVNRKSTNSDILNYDRPTVQAPDTQSGWPWM</sequence>
<dbReference type="InterPro" id="IPR045584">
    <property type="entry name" value="Pilin-like"/>
</dbReference>
<keyword evidence="2" id="KW-1133">Transmembrane helix</keyword>
<proteinExistence type="predicted"/>
<evidence type="ECO:0000259" key="3">
    <source>
        <dbReference type="Pfam" id="PF07596"/>
    </source>
</evidence>
<dbReference type="Proteomes" id="UP000236173">
    <property type="component" value="Unassembled WGS sequence"/>
</dbReference>
<organism evidence="4 5">
    <name type="scientific">Candidatus Fervidibacter japonicus</name>
    <dbReference type="NCBI Taxonomy" id="2035412"/>
    <lineage>
        <taxon>Bacteria</taxon>
        <taxon>Candidatus Fervidibacterota</taxon>
        <taxon>Candidatus Fervidibacter</taxon>
    </lineage>
</organism>
<evidence type="ECO:0000313" key="4">
    <source>
        <dbReference type="EMBL" id="GBC98285.1"/>
    </source>
</evidence>
<name>A0A2H5XAT8_9BACT</name>
<feature type="transmembrane region" description="Helical" evidence="2">
    <location>
        <begin position="35"/>
        <end position="56"/>
    </location>
</feature>
<dbReference type="PANTHER" id="PTHR30093">
    <property type="entry name" value="GENERAL SECRETION PATHWAY PROTEIN G"/>
    <property type="match status" value="1"/>
</dbReference>
<keyword evidence="1" id="KW-0488">Methylation</keyword>
<dbReference type="Pfam" id="PF07596">
    <property type="entry name" value="SBP_bac_10"/>
    <property type="match status" value="1"/>
</dbReference>
<dbReference type="NCBIfam" id="TIGR02532">
    <property type="entry name" value="IV_pilin_GFxxxE"/>
    <property type="match status" value="1"/>
</dbReference>
<evidence type="ECO:0000313" key="5">
    <source>
        <dbReference type="Proteomes" id="UP000236173"/>
    </source>
</evidence>
<dbReference type="EMBL" id="BEHT01000008">
    <property type="protein sequence ID" value="GBC98285.1"/>
    <property type="molecule type" value="Genomic_DNA"/>
</dbReference>
<dbReference type="InterPro" id="IPR012902">
    <property type="entry name" value="N_methyl_site"/>
</dbReference>
<accession>A0A2H5XAT8</accession>
<dbReference type="Pfam" id="PF07963">
    <property type="entry name" value="N_methyl"/>
    <property type="match status" value="1"/>
</dbReference>
<keyword evidence="2" id="KW-0812">Transmembrane</keyword>
<dbReference type="SUPFAM" id="SSF54523">
    <property type="entry name" value="Pili subunits"/>
    <property type="match status" value="1"/>
</dbReference>
<gene>
    <name evidence="4" type="primary">pilE</name>
    <name evidence="4" type="ORF">HRbin17_00787</name>
</gene>
<protein>
    <submittedName>
        <fullName evidence="4">Fimbrial protein</fullName>
    </submittedName>
</protein>
<keyword evidence="2" id="KW-0472">Membrane</keyword>
<dbReference type="InterPro" id="IPR000983">
    <property type="entry name" value="Bac_GSPG_pilin"/>
</dbReference>
<dbReference type="Gene3D" id="3.30.700.10">
    <property type="entry name" value="Glycoprotein, Type 4 Pilin"/>
    <property type="match status" value="1"/>
</dbReference>
<dbReference type="GO" id="GO:0015627">
    <property type="term" value="C:type II protein secretion system complex"/>
    <property type="evidence" value="ECO:0007669"/>
    <property type="project" value="InterPro"/>
</dbReference>
<dbReference type="PRINTS" id="PR00813">
    <property type="entry name" value="BCTERIALGSPG"/>
</dbReference>
<comment type="caution">
    <text evidence="4">The sequence shown here is derived from an EMBL/GenBank/DDBJ whole genome shotgun (WGS) entry which is preliminary data.</text>
</comment>
<dbReference type="GO" id="GO:0015628">
    <property type="term" value="P:protein secretion by the type II secretion system"/>
    <property type="evidence" value="ECO:0007669"/>
    <property type="project" value="InterPro"/>
</dbReference>
<dbReference type="InterPro" id="IPR011453">
    <property type="entry name" value="DUF1559"/>
</dbReference>
<reference evidence="5" key="1">
    <citation type="submission" date="2017-09" db="EMBL/GenBank/DDBJ databases">
        <title>Metaegenomics of thermophilic ammonia-oxidizing enrichment culture.</title>
        <authorList>
            <person name="Kato S."/>
            <person name="Suzuki K."/>
        </authorList>
    </citation>
    <scope>NUCLEOTIDE SEQUENCE [LARGE SCALE GENOMIC DNA]</scope>
</reference>
<evidence type="ECO:0000256" key="2">
    <source>
        <dbReference type="SAM" id="Phobius"/>
    </source>
</evidence>
<evidence type="ECO:0000256" key="1">
    <source>
        <dbReference type="ARBA" id="ARBA00022481"/>
    </source>
</evidence>
<dbReference type="AlphaFoldDB" id="A0A2H5XAT8"/>